<proteinExistence type="inferred from homology"/>
<evidence type="ECO:0000256" key="3">
    <source>
        <dbReference type="ARBA" id="ARBA00022622"/>
    </source>
</evidence>
<evidence type="ECO:0000256" key="8">
    <source>
        <dbReference type="ARBA" id="ARBA00023288"/>
    </source>
</evidence>
<keyword evidence="7" id="KW-0325">Glycoprotein</keyword>
<comment type="similarity">
    <text evidence="9">Belongs to the early nodulin-like (ENODL) family.</text>
</comment>
<dbReference type="EMBL" id="JBEAFC010000010">
    <property type="protein sequence ID" value="KAL1538324.1"/>
    <property type="molecule type" value="Genomic_DNA"/>
</dbReference>
<evidence type="ECO:0000259" key="11">
    <source>
        <dbReference type="PROSITE" id="PS51485"/>
    </source>
</evidence>
<keyword evidence="2" id="KW-1003">Cell membrane</keyword>
<keyword evidence="8" id="KW-0449">Lipoprotein</keyword>
<evidence type="ECO:0000313" key="12">
    <source>
        <dbReference type="EMBL" id="KAL1538324.1"/>
    </source>
</evidence>
<dbReference type="PANTHER" id="PTHR33021">
    <property type="entry name" value="BLUE COPPER PROTEIN"/>
    <property type="match status" value="1"/>
</dbReference>
<evidence type="ECO:0000256" key="10">
    <source>
        <dbReference type="SAM" id="SignalP"/>
    </source>
</evidence>
<dbReference type="InterPro" id="IPR041846">
    <property type="entry name" value="ENL_dom"/>
</dbReference>
<protein>
    <recommendedName>
        <fullName evidence="11">Phytocyanin domain-containing protein</fullName>
    </recommendedName>
</protein>
<evidence type="ECO:0000256" key="4">
    <source>
        <dbReference type="ARBA" id="ARBA00022729"/>
    </source>
</evidence>
<feature type="chain" id="PRO_5044848455" description="Phytocyanin domain-containing protein" evidence="10">
    <location>
        <begin position="25"/>
        <end position="170"/>
    </location>
</feature>
<dbReference type="SUPFAM" id="SSF49503">
    <property type="entry name" value="Cupredoxins"/>
    <property type="match status" value="1"/>
</dbReference>
<evidence type="ECO:0000256" key="6">
    <source>
        <dbReference type="ARBA" id="ARBA00023157"/>
    </source>
</evidence>
<dbReference type="PROSITE" id="PS51485">
    <property type="entry name" value="PHYTOCYANIN"/>
    <property type="match status" value="1"/>
</dbReference>
<evidence type="ECO:0000256" key="1">
    <source>
        <dbReference type="ARBA" id="ARBA00004609"/>
    </source>
</evidence>
<feature type="signal peptide" evidence="10">
    <location>
        <begin position="1"/>
        <end position="24"/>
    </location>
</feature>
<dbReference type="PANTHER" id="PTHR33021:SF234">
    <property type="entry name" value="EARLY NODULIN-LIKE PROTEIN 7"/>
    <property type="match status" value="1"/>
</dbReference>
<dbReference type="InterPro" id="IPR039391">
    <property type="entry name" value="Phytocyanin-like"/>
</dbReference>
<evidence type="ECO:0000256" key="7">
    <source>
        <dbReference type="ARBA" id="ARBA00023180"/>
    </source>
</evidence>
<dbReference type="InterPro" id="IPR003245">
    <property type="entry name" value="Phytocyanin_dom"/>
</dbReference>
<dbReference type="InterPro" id="IPR008972">
    <property type="entry name" value="Cupredoxin"/>
</dbReference>
<dbReference type="Pfam" id="PF02298">
    <property type="entry name" value="Cu_bind_like"/>
    <property type="match status" value="1"/>
</dbReference>
<keyword evidence="6" id="KW-1015">Disulfide bond</keyword>
<name>A0ABD1G2J6_SALDI</name>
<comment type="caution">
    <text evidence="12">The sequence shown here is derived from an EMBL/GenBank/DDBJ whole genome shotgun (WGS) entry which is preliminary data.</text>
</comment>
<dbReference type="GO" id="GO:0098552">
    <property type="term" value="C:side of membrane"/>
    <property type="evidence" value="ECO:0007669"/>
    <property type="project" value="UniProtKB-KW"/>
</dbReference>
<keyword evidence="3" id="KW-0336">GPI-anchor</keyword>
<feature type="domain" description="Phytocyanin" evidence="11">
    <location>
        <begin position="25"/>
        <end position="128"/>
    </location>
</feature>
<evidence type="ECO:0000256" key="5">
    <source>
        <dbReference type="ARBA" id="ARBA00023136"/>
    </source>
</evidence>
<keyword evidence="13" id="KW-1185">Reference proteome</keyword>
<reference evidence="12 13" key="1">
    <citation type="submission" date="2024-06" db="EMBL/GenBank/DDBJ databases">
        <title>A chromosome level genome sequence of Diviner's sage (Salvia divinorum).</title>
        <authorList>
            <person name="Ford S.A."/>
            <person name="Ro D.-K."/>
            <person name="Ness R.W."/>
            <person name="Phillips M.A."/>
        </authorList>
    </citation>
    <scope>NUCLEOTIDE SEQUENCE [LARGE SCALE GENOMIC DNA]</scope>
    <source>
        <strain evidence="12">SAF-2024a</strain>
        <tissue evidence="12">Leaf</tissue>
    </source>
</reference>
<evidence type="ECO:0000256" key="2">
    <source>
        <dbReference type="ARBA" id="ARBA00022475"/>
    </source>
</evidence>
<evidence type="ECO:0000313" key="13">
    <source>
        <dbReference type="Proteomes" id="UP001567538"/>
    </source>
</evidence>
<keyword evidence="5" id="KW-0472">Membrane</keyword>
<dbReference type="Proteomes" id="UP001567538">
    <property type="component" value="Unassembled WGS sequence"/>
</dbReference>
<sequence length="170" mass="18417">MASSMLSCLTTLLLLIITPAAVTADEFKVGGDEGWREPTVANETDMYKKWAETLRFHVQDSLRFVYKNDSVMVVEKLGYYHCNSSKPASVFKDGNTKIDLERPGPAYFASGDPDHCKNGQRLLVEVVTLHPISGSSPPAPSPSGAAGYSSLVAQLVWLYLVVVVAASNHG</sequence>
<dbReference type="CDD" id="cd11019">
    <property type="entry name" value="OsENODL1_like"/>
    <property type="match status" value="1"/>
</dbReference>
<evidence type="ECO:0000256" key="9">
    <source>
        <dbReference type="ARBA" id="ARBA00035011"/>
    </source>
</evidence>
<dbReference type="Gene3D" id="2.60.40.420">
    <property type="entry name" value="Cupredoxins - blue copper proteins"/>
    <property type="match status" value="1"/>
</dbReference>
<gene>
    <name evidence="12" type="ORF">AAHA92_27083</name>
</gene>
<dbReference type="FunFam" id="2.60.40.420:FF:000010">
    <property type="entry name" value="Early nodulin-like protein 1"/>
    <property type="match status" value="1"/>
</dbReference>
<comment type="subcellular location">
    <subcellularLocation>
        <location evidence="1">Cell membrane</location>
        <topology evidence="1">Lipid-anchor</topology>
        <topology evidence="1">GPI-anchor</topology>
    </subcellularLocation>
</comment>
<keyword evidence="4 10" id="KW-0732">Signal</keyword>
<organism evidence="12 13">
    <name type="scientific">Salvia divinorum</name>
    <name type="common">Maria pastora</name>
    <name type="synonym">Diviner's sage</name>
    <dbReference type="NCBI Taxonomy" id="28513"/>
    <lineage>
        <taxon>Eukaryota</taxon>
        <taxon>Viridiplantae</taxon>
        <taxon>Streptophyta</taxon>
        <taxon>Embryophyta</taxon>
        <taxon>Tracheophyta</taxon>
        <taxon>Spermatophyta</taxon>
        <taxon>Magnoliopsida</taxon>
        <taxon>eudicotyledons</taxon>
        <taxon>Gunneridae</taxon>
        <taxon>Pentapetalae</taxon>
        <taxon>asterids</taxon>
        <taxon>lamiids</taxon>
        <taxon>Lamiales</taxon>
        <taxon>Lamiaceae</taxon>
        <taxon>Nepetoideae</taxon>
        <taxon>Mentheae</taxon>
        <taxon>Salviinae</taxon>
        <taxon>Salvia</taxon>
        <taxon>Salvia subgen. Calosphace</taxon>
    </lineage>
</organism>
<accession>A0ABD1G2J6</accession>
<dbReference type="AlphaFoldDB" id="A0ABD1G2J6"/>
<dbReference type="GO" id="GO:0005886">
    <property type="term" value="C:plasma membrane"/>
    <property type="evidence" value="ECO:0007669"/>
    <property type="project" value="UniProtKB-SubCell"/>
</dbReference>